<reference evidence="3 5" key="2">
    <citation type="submission" date="2020-12" db="EMBL/GenBank/DDBJ databases">
        <title>FDA dAtabase for Regulatory Grade micrObial Sequences (FDA-ARGOS): Supporting development and validation of Infectious Disease Dx tests.</title>
        <authorList>
            <person name="Kerrigan L."/>
            <person name="Long C."/>
            <person name="Tallon L."/>
            <person name="Sadzewicz L."/>
            <person name="Zhao X."/>
            <person name="Boylan J."/>
            <person name="Ott S."/>
            <person name="Bowen H."/>
            <person name="Vavikolanu K."/>
            <person name="Mehta A."/>
            <person name="Aluvathingal J."/>
            <person name="Nadendla S."/>
            <person name="Yan Y."/>
            <person name="Sichtig H."/>
        </authorList>
    </citation>
    <scope>NUCLEOTIDE SEQUENCE [LARGE SCALE GENOMIC DNA]</scope>
    <source>
        <strain evidence="3 5">FDAARGOS_1026</strain>
    </source>
</reference>
<protein>
    <submittedName>
        <fullName evidence="2">Uncharacterized protein</fullName>
    </submittedName>
</protein>
<name>A0A410NT12_BREDI</name>
<keyword evidence="5" id="KW-1185">Reference proteome</keyword>
<gene>
    <name evidence="2" type="ORF">EQG53_01025</name>
    <name evidence="3" type="ORF">I6H83_03940</name>
</gene>
<evidence type="ECO:0000256" key="1">
    <source>
        <dbReference type="SAM" id="MobiDB-lite"/>
    </source>
</evidence>
<evidence type="ECO:0000313" key="3">
    <source>
        <dbReference type="EMBL" id="QQB89604.1"/>
    </source>
</evidence>
<dbReference type="Proteomes" id="UP000287388">
    <property type="component" value="Chromosome"/>
</dbReference>
<feature type="region of interest" description="Disordered" evidence="1">
    <location>
        <begin position="584"/>
        <end position="609"/>
    </location>
</feature>
<dbReference type="KEGG" id="bdm:EQG53_01025"/>
<feature type="compositionally biased region" description="Polar residues" evidence="1">
    <location>
        <begin position="584"/>
        <end position="598"/>
    </location>
</feature>
<dbReference type="EMBL" id="CP035093">
    <property type="protein sequence ID" value="QAT13050.1"/>
    <property type="molecule type" value="Genomic_DNA"/>
</dbReference>
<accession>A0A410NT12</accession>
<dbReference type="NCBIfam" id="NF041065">
    <property type="entry name" value="DpdH"/>
    <property type="match status" value="1"/>
</dbReference>
<reference evidence="2 4" key="1">
    <citation type="submission" date="2019-01" db="EMBL/GenBank/DDBJ databases">
        <title>Brevundimonas diminuta Genome sequencing and assembly.</title>
        <authorList>
            <person name="Chen H."/>
        </authorList>
    </citation>
    <scope>NUCLEOTIDE SEQUENCE [LARGE SCALE GENOMIC DNA]</scope>
    <source>
        <strain evidence="2">ATCC</strain>
        <strain evidence="4">ATCC(B) 19146</strain>
    </source>
</reference>
<dbReference type="AlphaFoldDB" id="A0A410NT12"/>
<evidence type="ECO:0000313" key="2">
    <source>
        <dbReference type="EMBL" id="QAT13050.1"/>
    </source>
</evidence>
<dbReference type="Proteomes" id="UP000596117">
    <property type="component" value="Chromosome"/>
</dbReference>
<sequence length="1034" mass="113867">MIDAYWPNAAQVNACIKNEAETADVAVLLAVHQPSPLTTRDVGSGLESEVSEEALLEAFLTDDVPAGFLLFPITGASGVGKSHMIRWLDAQLQRSAKRDRLHIIRIPKSASLRTVVERILEPLADNPAYAKARGELSKAVAAVDIEAAAVTFRAHLEIALKEIGARLEAEYRENPDRMDLRLRIGHSRDLPKLFADAALADHFLENVLSRIVQRALKGRAETSTEEDDRKSRFVPEDLELPKDIDLNQAALAVKSYFQRNLASADASKVRIAVDLLNDAIDPAIGNVFHLQQSTGGMTFQDIILAVRETLLQEGKDLVLLVEDFAALSGIQDVLLKVCIQEGEYEGRKVRATMRTAIALTDGVLSFRDTMFTRAQKEWVVGGRDLNEAEIKDATVNLVGAYLNAARWGETELQRLFKATATGTASDWLPIWRDDSDTDRDQTLLNAFGYSSAGAPLFPFNRQAISVLAETHLTKNGALVFNPRKIINELLRNTLLLRRLYEANNFPSADQKTFVPNAFLASWIKRTNQSESVRHRLAAFLPVWGANPSDEDGLSHLPHGLFDAFGLPTPQKLASIAFVEPATDTASRGASTTGDTSAQAEPAPPSDGDPFVTQWLSVLDDWARGVELGQSDARSIRNALLPHLEKSMEWPRLRVRKRAIPATSLSIPNARGNPPKRALNVCESFEDEDGAVRAGFLGALRFERRDCGWTYAEADDDYVAVHAIIDRLTAQAERIAVQDAELQVQTLAQGLLAQARIGGLAPPLKPGNVSATLNGLFDPLPEMKRQDFEPNWDALREAVRSPIGGRPARDLLQAELHGLLSVFQGSGGTPFAIDSVRLLDSLGRTPEDQPLAENVSPDILNYLRPFGDKRVWLQLQPLITKLRQFRAELAVYVDDDFDKTKFIEDLKAMVRLLSETSTWPERADLGVKAFTQLIEDFRTSPVVELVDKARIADEASSDQVHKLLNALGSLDLTQLARARSFLEGAEKIVTLAQSDVDRRYALSDQADPDRIANEIDDLLASFDVHPNPAINGAAS</sequence>
<evidence type="ECO:0000313" key="4">
    <source>
        <dbReference type="Proteomes" id="UP000287388"/>
    </source>
</evidence>
<dbReference type="RefSeq" id="WP_128718831.1">
    <property type="nucleotide sequence ID" value="NZ_BJNC01000007.1"/>
</dbReference>
<organism evidence="2 4">
    <name type="scientific">Brevundimonas diminuta</name>
    <name type="common">Pseudomonas diminuta</name>
    <dbReference type="NCBI Taxonomy" id="293"/>
    <lineage>
        <taxon>Bacteria</taxon>
        <taxon>Pseudomonadati</taxon>
        <taxon>Pseudomonadota</taxon>
        <taxon>Alphaproteobacteria</taxon>
        <taxon>Caulobacterales</taxon>
        <taxon>Caulobacteraceae</taxon>
        <taxon>Brevundimonas</taxon>
    </lineage>
</organism>
<proteinExistence type="predicted"/>
<dbReference type="EMBL" id="CP066026">
    <property type="protein sequence ID" value="QQB89604.1"/>
    <property type="molecule type" value="Genomic_DNA"/>
</dbReference>
<evidence type="ECO:0000313" key="5">
    <source>
        <dbReference type="Proteomes" id="UP000596117"/>
    </source>
</evidence>